<proteinExistence type="predicted"/>
<feature type="domain" description="DUF4189" evidence="3">
    <location>
        <begin position="67"/>
        <end position="161"/>
    </location>
</feature>
<feature type="region of interest" description="Disordered" evidence="1">
    <location>
        <begin position="39"/>
        <end position="65"/>
    </location>
</feature>
<dbReference type="RefSeq" id="WP_153235320.1">
    <property type="nucleotide sequence ID" value="NZ_WINI01000007.1"/>
</dbReference>
<dbReference type="AlphaFoldDB" id="A0A843YUQ3"/>
<name>A0A843YUQ3_9BURK</name>
<dbReference type="OrthoDB" id="8852781at2"/>
<protein>
    <submittedName>
        <fullName evidence="4">DUF4189 domain-containing protein</fullName>
    </submittedName>
</protein>
<dbReference type="InterPro" id="IPR025240">
    <property type="entry name" value="DUF4189"/>
</dbReference>
<dbReference type="EMBL" id="WINI01000007">
    <property type="protein sequence ID" value="MQR01727.1"/>
    <property type="molecule type" value="Genomic_DNA"/>
</dbReference>
<feature type="chain" id="PRO_5032633545" evidence="2">
    <location>
        <begin position="21"/>
        <end position="168"/>
    </location>
</feature>
<comment type="caution">
    <text evidence="4">The sequence shown here is derived from an EMBL/GenBank/DDBJ whole genome shotgun (WGS) entry which is preliminary data.</text>
</comment>
<gene>
    <name evidence="4" type="ORF">GEV47_13690</name>
</gene>
<organism evidence="4 5">
    <name type="scientific">Glaciimonas soli</name>
    <dbReference type="NCBI Taxonomy" id="2590999"/>
    <lineage>
        <taxon>Bacteria</taxon>
        <taxon>Pseudomonadati</taxon>
        <taxon>Pseudomonadota</taxon>
        <taxon>Betaproteobacteria</taxon>
        <taxon>Burkholderiales</taxon>
        <taxon>Oxalobacteraceae</taxon>
        <taxon>Glaciimonas</taxon>
    </lineage>
</organism>
<keyword evidence="5" id="KW-1185">Reference proteome</keyword>
<accession>A0A843YUQ3</accession>
<evidence type="ECO:0000259" key="3">
    <source>
        <dbReference type="Pfam" id="PF13827"/>
    </source>
</evidence>
<reference evidence="4 5" key="1">
    <citation type="submission" date="2019-10" db="EMBL/GenBank/DDBJ databases">
        <title>Glaciimonas soli sp. nov., a psychrophilic bacterium isolated from the forest soil of a high elevation mountain in Taiwan.</title>
        <authorList>
            <person name="Wang L.-T."/>
            <person name="Shieh W.Y."/>
        </authorList>
    </citation>
    <scope>NUCLEOTIDE SEQUENCE [LARGE SCALE GENOMIC DNA]</scope>
    <source>
        <strain evidence="4 5">GS1</strain>
    </source>
</reference>
<evidence type="ECO:0000256" key="1">
    <source>
        <dbReference type="SAM" id="MobiDB-lite"/>
    </source>
</evidence>
<feature type="signal peptide" evidence="2">
    <location>
        <begin position="1"/>
        <end position="20"/>
    </location>
</feature>
<sequence length="168" mass="17454">MKAFTLMCLMLVMSAMSLHANAQSAGCAPGDILSTAGGVSTCLPGNGPPPEQSQSLEPPPPRWESRWGAIASDEPHGVLGVSIDQLSQSAAERAAMTDCKQKGGVACKIEIPYQNGCVAFTVSDSGYNAAADSTIEKASQRGMSTCKSAGANNCHTYYTACSRPVQVH</sequence>
<evidence type="ECO:0000313" key="5">
    <source>
        <dbReference type="Proteomes" id="UP000451565"/>
    </source>
</evidence>
<evidence type="ECO:0000313" key="4">
    <source>
        <dbReference type="EMBL" id="MQR01727.1"/>
    </source>
</evidence>
<dbReference type="Pfam" id="PF13827">
    <property type="entry name" value="DUF4189"/>
    <property type="match status" value="1"/>
</dbReference>
<dbReference type="Proteomes" id="UP000451565">
    <property type="component" value="Unassembled WGS sequence"/>
</dbReference>
<keyword evidence="2" id="KW-0732">Signal</keyword>
<evidence type="ECO:0000256" key="2">
    <source>
        <dbReference type="SAM" id="SignalP"/>
    </source>
</evidence>
<feature type="compositionally biased region" description="Pro residues" evidence="1">
    <location>
        <begin position="46"/>
        <end position="62"/>
    </location>
</feature>